<dbReference type="SUPFAM" id="SSF54364">
    <property type="entry name" value="Translation initiation factor IF3, N-terminal domain"/>
    <property type="match status" value="1"/>
</dbReference>
<dbReference type="AlphaFoldDB" id="A0A0F8YV56"/>
<dbReference type="Gene3D" id="3.10.20.80">
    <property type="entry name" value="Translation initiation factor 3 (IF-3), N-terminal domain"/>
    <property type="match status" value="1"/>
</dbReference>
<dbReference type="GO" id="GO:0032790">
    <property type="term" value="P:ribosome disassembly"/>
    <property type="evidence" value="ECO:0007669"/>
    <property type="project" value="TreeGrafter"/>
</dbReference>
<keyword evidence="3" id="KW-0648">Protein biosynthesis</keyword>
<dbReference type="InterPro" id="IPR036788">
    <property type="entry name" value="T_IF-3_C_sf"/>
</dbReference>
<dbReference type="PANTHER" id="PTHR10938:SF0">
    <property type="entry name" value="TRANSLATION INITIATION FACTOR IF-3, MITOCHONDRIAL"/>
    <property type="match status" value="1"/>
</dbReference>
<accession>A0A0F8YV56</accession>
<sequence>MHKNPNAEILVLDDTGTNLGRMPYRDAKSLAINRSLDLVQVNKDNNGVVVFKIMDHGKYKYDQKKHKQRKVVHPLKEMTFKMRIDPHDVDIKINRIKGFLSKGSDVKIAVVMRGREQSSPHMAQKKLDSILKELEGLISVQQIKSAR</sequence>
<dbReference type="SUPFAM" id="SSF55200">
    <property type="entry name" value="Translation initiation factor IF3, C-terminal domain"/>
    <property type="match status" value="1"/>
</dbReference>
<comment type="similarity">
    <text evidence="1">Belongs to the IF-3 family.</text>
</comment>
<dbReference type="Gene3D" id="3.30.110.10">
    <property type="entry name" value="Translation initiation factor 3 (IF-3), C-terminal domain"/>
    <property type="match status" value="1"/>
</dbReference>
<evidence type="ECO:0008006" key="7">
    <source>
        <dbReference type="Google" id="ProtNLM"/>
    </source>
</evidence>
<dbReference type="EMBL" id="LAZR01067299">
    <property type="protein sequence ID" value="KKK51856.1"/>
    <property type="molecule type" value="Genomic_DNA"/>
</dbReference>
<dbReference type="GO" id="GO:0043022">
    <property type="term" value="F:ribosome binding"/>
    <property type="evidence" value="ECO:0007669"/>
    <property type="project" value="TreeGrafter"/>
</dbReference>
<dbReference type="InterPro" id="IPR019815">
    <property type="entry name" value="Translation_initiation_fac_3_C"/>
</dbReference>
<evidence type="ECO:0000256" key="2">
    <source>
        <dbReference type="ARBA" id="ARBA00022540"/>
    </source>
</evidence>
<evidence type="ECO:0000256" key="3">
    <source>
        <dbReference type="ARBA" id="ARBA00022917"/>
    </source>
</evidence>
<feature type="domain" description="Translation initiation factor 3 C-terminal" evidence="4">
    <location>
        <begin position="75"/>
        <end position="142"/>
    </location>
</feature>
<evidence type="ECO:0000259" key="5">
    <source>
        <dbReference type="Pfam" id="PF05198"/>
    </source>
</evidence>
<proteinExistence type="inferred from homology"/>
<keyword evidence="2" id="KW-0396">Initiation factor</keyword>
<dbReference type="InterPro" id="IPR001288">
    <property type="entry name" value="Translation_initiation_fac_3"/>
</dbReference>
<dbReference type="InterPro" id="IPR019814">
    <property type="entry name" value="Translation_initiation_fac_3_N"/>
</dbReference>
<comment type="caution">
    <text evidence="6">The sequence shown here is derived from an EMBL/GenBank/DDBJ whole genome shotgun (WGS) entry which is preliminary data.</text>
</comment>
<organism evidence="6">
    <name type="scientific">marine sediment metagenome</name>
    <dbReference type="NCBI Taxonomy" id="412755"/>
    <lineage>
        <taxon>unclassified sequences</taxon>
        <taxon>metagenomes</taxon>
        <taxon>ecological metagenomes</taxon>
    </lineage>
</organism>
<evidence type="ECO:0000256" key="1">
    <source>
        <dbReference type="ARBA" id="ARBA00005439"/>
    </source>
</evidence>
<evidence type="ECO:0000259" key="4">
    <source>
        <dbReference type="Pfam" id="PF00707"/>
    </source>
</evidence>
<dbReference type="PANTHER" id="PTHR10938">
    <property type="entry name" value="TRANSLATION INITIATION FACTOR IF-3"/>
    <property type="match status" value="1"/>
</dbReference>
<dbReference type="GO" id="GO:0005737">
    <property type="term" value="C:cytoplasm"/>
    <property type="evidence" value="ECO:0007669"/>
    <property type="project" value="UniProtKB-ARBA"/>
</dbReference>
<protein>
    <recommendedName>
        <fullName evidence="7">Translation initiation factor 3 N-terminal domain-containing protein</fullName>
    </recommendedName>
</protein>
<dbReference type="Pfam" id="PF05198">
    <property type="entry name" value="IF3_N"/>
    <property type="match status" value="1"/>
</dbReference>
<dbReference type="InterPro" id="IPR036787">
    <property type="entry name" value="T_IF-3_N_sf"/>
</dbReference>
<gene>
    <name evidence="6" type="ORF">LCGC14_3110760</name>
</gene>
<dbReference type="Pfam" id="PF00707">
    <property type="entry name" value="IF3_C"/>
    <property type="match status" value="1"/>
</dbReference>
<dbReference type="NCBIfam" id="TIGR00168">
    <property type="entry name" value="infC"/>
    <property type="match status" value="1"/>
</dbReference>
<feature type="non-terminal residue" evidence="6">
    <location>
        <position position="147"/>
    </location>
</feature>
<dbReference type="GO" id="GO:0003743">
    <property type="term" value="F:translation initiation factor activity"/>
    <property type="evidence" value="ECO:0007669"/>
    <property type="project" value="UniProtKB-KW"/>
</dbReference>
<reference evidence="6" key="1">
    <citation type="journal article" date="2015" name="Nature">
        <title>Complex archaea that bridge the gap between prokaryotes and eukaryotes.</title>
        <authorList>
            <person name="Spang A."/>
            <person name="Saw J.H."/>
            <person name="Jorgensen S.L."/>
            <person name="Zaremba-Niedzwiedzka K."/>
            <person name="Martijn J."/>
            <person name="Lind A.E."/>
            <person name="van Eijk R."/>
            <person name="Schleper C."/>
            <person name="Guy L."/>
            <person name="Ettema T.J."/>
        </authorList>
    </citation>
    <scope>NUCLEOTIDE SEQUENCE</scope>
</reference>
<name>A0A0F8YV56_9ZZZZ</name>
<feature type="domain" description="Translation initiation factor 3 N-terminal" evidence="5">
    <location>
        <begin position="7"/>
        <end position="68"/>
    </location>
</feature>
<evidence type="ECO:0000313" key="6">
    <source>
        <dbReference type="EMBL" id="KKK51856.1"/>
    </source>
</evidence>